<evidence type="ECO:0000256" key="1">
    <source>
        <dbReference type="SAM" id="MobiDB-lite"/>
    </source>
</evidence>
<comment type="caution">
    <text evidence="2">The sequence shown here is derived from an EMBL/GenBank/DDBJ whole genome shotgun (WGS) entry which is preliminary data.</text>
</comment>
<proteinExistence type="predicted"/>
<organism evidence="2 3">
    <name type="scientific">Umbra pygmaea</name>
    <name type="common">Eastern mudminnow</name>
    <dbReference type="NCBI Taxonomy" id="75934"/>
    <lineage>
        <taxon>Eukaryota</taxon>
        <taxon>Metazoa</taxon>
        <taxon>Chordata</taxon>
        <taxon>Craniata</taxon>
        <taxon>Vertebrata</taxon>
        <taxon>Euteleostomi</taxon>
        <taxon>Actinopterygii</taxon>
        <taxon>Neopterygii</taxon>
        <taxon>Teleostei</taxon>
        <taxon>Protacanthopterygii</taxon>
        <taxon>Esociformes</taxon>
        <taxon>Umbridae</taxon>
        <taxon>Umbra</taxon>
    </lineage>
</organism>
<evidence type="ECO:0000313" key="3">
    <source>
        <dbReference type="Proteomes" id="UP001557470"/>
    </source>
</evidence>
<reference evidence="2 3" key="1">
    <citation type="submission" date="2024-06" db="EMBL/GenBank/DDBJ databases">
        <authorList>
            <person name="Pan Q."/>
            <person name="Wen M."/>
            <person name="Jouanno E."/>
            <person name="Zahm M."/>
            <person name="Klopp C."/>
            <person name="Cabau C."/>
            <person name="Louis A."/>
            <person name="Berthelot C."/>
            <person name="Parey E."/>
            <person name="Roest Crollius H."/>
            <person name="Montfort J."/>
            <person name="Robinson-Rechavi M."/>
            <person name="Bouchez O."/>
            <person name="Lampietro C."/>
            <person name="Lopez Roques C."/>
            <person name="Donnadieu C."/>
            <person name="Postlethwait J."/>
            <person name="Bobe J."/>
            <person name="Verreycken H."/>
            <person name="Guiguen Y."/>
        </authorList>
    </citation>
    <scope>NUCLEOTIDE SEQUENCE [LARGE SCALE GENOMIC DNA]</scope>
    <source>
        <strain evidence="2">Up_M1</strain>
        <tissue evidence="2">Testis</tissue>
    </source>
</reference>
<feature type="region of interest" description="Disordered" evidence="1">
    <location>
        <begin position="51"/>
        <end position="84"/>
    </location>
</feature>
<name>A0ABD0WFH9_UMBPY</name>
<feature type="compositionally biased region" description="Polar residues" evidence="1">
    <location>
        <begin position="17"/>
        <end position="29"/>
    </location>
</feature>
<protein>
    <submittedName>
        <fullName evidence="2">Uncharacterized protein</fullName>
    </submittedName>
</protein>
<feature type="region of interest" description="Disordered" evidence="1">
    <location>
        <begin position="1"/>
        <end position="29"/>
    </location>
</feature>
<accession>A0ABD0WFH9</accession>
<sequence length="84" mass="9352">MLQDQKKTTYEALRPSRFSSNPRNAAGSSVISQNRGCLFKCSRCQDVTSSVSTGDRLRHSTDSTIGLPLSHERTSMIRSQSPEY</sequence>
<dbReference type="Proteomes" id="UP001557470">
    <property type="component" value="Unassembled WGS sequence"/>
</dbReference>
<dbReference type="EMBL" id="JAGEUA010000010">
    <property type="protein sequence ID" value="KAL0964196.1"/>
    <property type="molecule type" value="Genomic_DNA"/>
</dbReference>
<keyword evidence="3" id="KW-1185">Reference proteome</keyword>
<evidence type="ECO:0000313" key="2">
    <source>
        <dbReference type="EMBL" id="KAL0964196.1"/>
    </source>
</evidence>
<dbReference type="AlphaFoldDB" id="A0ABD0WFH9"/>
<gene>
    <name evidence="2" type="ORF">UPYG_G00320600</name>
</gene>